<dbReference type="EMBL" id="CP076662">
    <property type="protein sequence ID" value="QWU87741.1"/>
    <property type="molecule type" value="Genomic_DNA"/>
</dbReference>
<dbReference type="SUPFAM" id="SSF53335">
    <property type="entry name" value="S-adenosyl-L-methionine-dependent methyltransferases"/>
    <property type="match status" value="1"/>
</dbReference>
<evidence type="ECO:0000256" key="4">
    <source>
        <dbReference type="ARBA" id="ARBA00022448"/>
    </source>
</evidence>
<dbReference type="Gene3D" id="3.40.50.150">
    <property type="entry name" value="Vaccinia Virus protein VP39"/>
    <property type="match status" value="1"/>
</dbReference>
<feature type="compositionally biased region" description="Polar residues" evidence="10">
    <location>
        <begin position="506"/>
        <end position="515"/>
    </location>
</feature>
<evidence type="ECO:0000259" key="11">
    <source>
        <dbReference type="Pfam" id="PF08242"/>
    </source>
</evidence>
<dbReference type="InterPro" id="IPR026113">
    <property type="entry name" value="METTL2/6/8-like"/>
</dbReference>
<dbReference type="PANTHER" id="PTHR22809:SF11">
    <property type="entry name" value="TRNA N(3)-METHYLCYTIDINE METHYLTRANSFERASE METTL2"/>
    <property type="match status" value="1"/>
</dbReference>
<dbReference type="Proteomes" id="UP000825434">
    <property type="component" value="Chromosome 2"/>
</dbReference>
<dbReference type="CDD" id="cd02440">
    <property type="entry name" value="AdoMet_MTases"/>
    <property type="match status" value="1"/>
</dbReference>
<dbReference type="Pfam" id="PF04099">
    <property type="entry name" value="Sybindin"/>
    <property type="match status" value="1"/>
</dbReference>
<name>A0ABX8I3A8_9ASCO</name>
<feature type="compositionally biased region" description="Basic and acidic residues" evidence="10">
    <location>
        <begin position="516"/>
        <end position="526"/>
    </location>
</feature>
<dbReference type="Pfam" id="PF08242">
    <property type="entry name" value="Methyltransf_12"/>
    <property type="match status" value="1"/>
</dbReference>
<dbReference type="CDD" id="cd14856">
    <property type="entry name" value="TRAPPC4_synbindin"/>
    <property type="match status" value="1"/>
</dbReference>
<organism evidence="12 13">
    <name type="scientific">Candidozyma haemuli</name>
    <dbReference type="NCBI Taxonomy" id="45357"/>
    <lineage>
        <taxon>Eukaryota</taxon>
        <taxon>Fungi</taxon>
        <taxon>Dikarya</taxon>
        <taxon>Ascomycota</taxon>
        <taxon>Saccharomycotina</taxon>
        <taxon>Pichiomycetes</taxon>
        <taxon>Metschnikowiaceae</taxon>
        <taxon>Candidozyma</taxon>
    </lineage>
</organism>
<evidence type="ECO:0000256" key="3">
    <source>
        <dbReference type="ARBA" id="ARBA00009725"/>
    </source>
</evidence>
<evidence type="ECO:0000256" key="10">
    <source>
        <dbReference type="SAM" id="MobiDB-lite"/>
    </source>
</evidence>
<dbReference type="SUPFAM" id="SSF64356">
    <property type="entry name" value="SNARE-like"/>
    <property type="match status" value="1"/>
</dbReference>
<keyword evidence="6" id="KW-0808">Transferase</keyword>
<accession>A0ABX8I3A8</accession>
<gene>
    <name evidence="12" type="ORF">CA3LBN_002006</name>
</gene>
<keyword evidence="8" id="KW-0931">ER-Golgi transport</keyword>
<evidence type="ECO:0000256" key="8">
    <source>
        <dbReference type="ARBA" id="ARBA00022892"/>
    </source>
</evidence>
<dbReference type="SMART" id="SM01399">
    <property type="entry name" value="Sybindin"/>
    <property type="match status" value="1"/>
</dbReference>
<dbReference type="InterPro" id="IPR007233">
    <property type="entry name" value="TRAPPC"/>
</dbReference>
<evidence type="ECO:0000256" key="1">
    <source>
        <dbReference type="ARBA" id="ARBA00004240"/>
    </source>
</evidence>
<comment type="similarity">
    <text evidence="3">Belongs to the methyltransferase superfamily. METL family.</text>
</comment>
<keyword evidence="13" id="KW-1185">Reference proteome</keyword>
<dbReference type="InterPro" id="IPR029063">
    <property type="entry name" value="SAM-dependent_MTases_sf"/>
</dbReference>
<evidence type="ECO:0000256" key="6">
    <source>
        <dbReference type="ARBA" id="ARBA00022679"/>
    </source>
</evidence>
<evidence type="ECO:0000256" key="7">
    <source>
        <dbReference type="ARBA" id="ARBA00022824"/>
    </source>
</evidence>
<dbReference type="InterPro" id="IPR011012">
    <property type="entry name" value="Longin-like_dom_sf"/>
</dbReference>
<evidence type="ECO:0000256" key="2">
    <source>
        <dbReference type="ARBA" id="ARBA00004555"/>
    </source>
</evidence>
<reference evidence="12 13" key="1">
    <citation type="submission" date="2021-06" db="EMBL/GenBank/DDBJ databases">
        <title>Candida outbreak in Lebanon.</title>
        <authorList>
            <person name="Finianos M."/>
        </authorList>
    </citation>
    <scope>NUCLEOTIDE SEQUENCE [LARGE SCALE GENOMIC DNA]</scope>
    <source>
        <strain evidence="12">CA3LBN</strain>
    </source>
</reference>
<dbReference type="Gene3D" id="3.30.450.70">
    <property type="match status" value="1"/>
</dbReference>
<evidence type="ECO:0000313" key="12">
    <source>
        <dbReference type="EMBL" id="QWU87741.1"/>
    </source>
</evidence>
<keyword evidence="5" id="KW-0489">Methyltransferase</keyword>
<comment type="subcellular location">
    <subcellularLocation>
        <location evidence="1">Endoplasmic reticulum</location>
    </subcellularLocation>
    <subcellularLocation>
        <location evidence="2">Golgi apparatus</location>
    </subcellularLocation>
</comment>
<dbReference type="PANTHER" id="PTHR22809">
    <property type="entry name" value="METHYLTRANSFERASE-RELATED"/>
    <property type="match status" value="1"/>
</dbReference>
<feature type="region of interest" description="Disordered" evidence="10">
    <location>
        <begin position="506"/>
        <end position="526"/>
    </location>
</feature>
<proteinExistence type="inferred from homology"/>
<protein>
    <recommendedName>
        <fullName evidence="11">Methyltransferase type 12 domain-containing protein</fullName>
    </recommendedName>
</protein>
<evidence type="ECO:0000256" key="5">
    <source>
        <dbReference type="ARBA" id="ARBA00022603"/>
    </source>
</evidence>
<evidence type="ECO:0000313" key="13">
    <source>
        <dbReference type="Proteomes" id="UP000825434"/>
    </source>
</evidence>
<sequence length="806" mass="90767">MSGVTEAFETLSVKSVESDERAWTAQSEAINSEIQDILVDVLVVFSQLPDLNTAMSSVEAWAGAFEQLFELVPGLKPVFEMAPSDDAELHFEGRPGRFYSPIEEEYFLATFFQDFWDMLVSTDKLGDLAAGSTLSDPRDDSINVYEYVKERKQGAPRRRSRRESSFKETVLPLKKDYALSDNTTSEALEKHLSSMLDAAKSSEAPYDKLLDTAQAIHASTDSHVGNFFSTFKRQEFSALYAAVRGTPAAQGLLDVLTKYYVEYLAEPHMFNAPDFGTLVKDLQRVQSREDGRSASLHLLQINLDPYSPNPMEVYSLLILNKAGGLIYQRDLSNKLSKLSANDYLVLAGTLHGAHAIATRLKPDGSRSSHDDAHSVNSNILVSGKAHSPNVNKSGLSNIDTDIFSLYVFQTLTGVKFIIVTSPVRAVTAQAGTPSPSQRQTEVASNIYKQCYLYYCDYVMKDPFYSLDMPIKSVMFEQKVQTLAGARLSAPDAGPVPYAQPHQKIHYTSTSMSSSPKEQKPSLDTRIGKDSPFTFGQRFLTDENSVFDHNAWDHVEWGDEQVKQAEELISKQYESPVKDFDKNLYNSNPAKYWDIFYRNNKENFFKDRKWLQIEFPSLYEVTGPDYKKPVTILEVGCGAGNTFYPILNQNSNPNLKIVGCDYSKVAVDLVKSNENYAPNNEKGVAFSSVWDLANPEGTLPEHLEPNSCDIIIMVFVFSALHPDQWKHAVNNLMKVLKPGGEILFRDYGRYDLAQVRFKKGRLLDDNFYIRGDGTRVYFFTEEELRQIFCTEGPFVEEKIATDRLRVP</sequence>
<evidence type="ECO:0000256" key="9">
    <source>
        <dbReference type="ARBA" id="ARBA00023034"/>
    </source>
</evidence>
<feature type="domain" description="Methyltransferase type 12" evidence="11">
    <location>
        <begin position="632"/>
        <end position="740"/>
    </location>
</feature>
<keyword evidence="9" id="KW-0333">Golgi apparatus</keyword>
<keyword evidence="7" id="KW-0256">Endoplasmic reticulum</keyword>
<keyword evidence="4" id="KW-0813">Transport</keyword>
<dbReference type="InterPro" id="IPR013217">
    <property type="entry name" value="Methyltransf_12"/>
</dbReference>